<keyword evidence="4 6" id="KW-0862">Zinc</keyword>
<organism evidence="8 9">
    <name type="scientific">Roseiconus lacunae</name>
    <dbReference type="NCBI Taxonomy" id="2605694"/>
    <lineage>
        <taxon>Bacteria</taxon>
        <taxon>Pseudomonadati</taxon>
        <taxon>Planctomycetota</taxon>
        <taxon>Planctomycetia</taxon>
        <taxon>Pirellulales</taxon>
        <taxon>Pirellulaceae</taxon>
        <taxon>Roseiconus</taxon>
    </lineage>
</organism>
<evidence type="ECO:0000313" key="9">
    <source>
        <dbReference type="Proteomes" id="UP001239462"/>
    </source>
</evidence>
<feature type="binding site" evidence="6">
    <location>
        <position position="395"/>
    </location>
    <ligand>
        <name>Zn(2+)</name>
        <dbReference type="ChEBI" id="CHEBI:29105"/>
    </ligand>
</feature>
<comment type="caution">
    <text evidence="8">The sequence shown here is derived from an EMBL/GenBank/DDBJ whole genome shotgun (WGS) entry which is preliminary data.</text>
</comment>
<dbReference type="RefSeq" id="WP_289164609.1">
    <property type="nucleotide sequence ID" value="NZ_JASZZN010000012.1"/>
</dbReference>
<evidence type="ECO:0000256" key="3">
    <source>
        <dbReference type="ARBA" id="ARBA00022723"/>
    </source>
</evidence>
<dbReference type="Proteomes" id="UP001239462">
    <property type="component" value="Unassembled WGS sequence"/>
</dbReference>
<gene>
    <name evidence="6" type="primary">dabA</name>
    <name evidence="8" type="ORF">QTN89_16860</name>
</gene>
<keyword evidence="9" id="KW-1185">Reference proteome</keyword>
<feature type="binding site" evidence="6">
    <location>
        <position position="571"/>
    </location>
    <ligand>
        <name>Zn(2+)</name>
        <dbReference type="ChEBI" id="CHEBI:29105"/>
    </ligand>
</feature>
<keyword evidence="5 6" id="KW-0472">Membrane</keyword>
<feature type="binding site" evidence="6">
    <location>
        <position position="393"/>
    </location>
    <ligand>
        <name>Zn(2+)</name>
        <dbReference type="ChEBI" id="CHEBI:29105"/>
    </ligand>
</feature>
<keyword evidence="2 6" id="KW-1003">Cell membrane</keyword>
<sequence>MPSEDMSQIQQALNSQSASAVPTDNAGTSMVSAKIMTTIERVRDRISPVWPLRDYVAVNPYAGFSDQGFLQVRETLRTLSDLELLMPVDYYRSQFQDGAIARTDISNAVDELVADGVEGAERIDVNQVIALLRERPTPGPTSDSEFRSLGNPDRTLYRFVETLDRHTDSDWSRLVDDEISKQCATHYDQGQATWRSRGRGLPLYLAWRTEKLHDRTFELMGIADFRNLVGSLPHQAETAVELLLGLLGLPECLWEDYLLCAALAMPGWSSWTSYQNREACFAGSESSDFAALLAMQLAYEVALSRHLNFHIDWNSLALRHQANRARAKYPTDHDLLRYALLRASEIAWRNRLLGRLRCPLRIKGAEVPSFQPFDDTIHSTPPATPKLAQMVFCIDVRSERIRRNLELAASNIETYGFAGFFGLPIEPVELGCQTGVPNVPALIEPQFKVHNHIHSDPEGTKEATEKRGALRWMRKAWKEFQTSAISSFAFVESTGLWFGPKLIARTFGWNTRSNSRFDGVKRSQQTLLAPSLESLTRQGISLDQQVDLAESILRGIGITRDFGRLVVLCGHACQVENNPLQAGLDCGACGGHSGEPNARLAAKLLNDTKVREGLAGRGIQLSDQTHFLAGVHNTTTDHIEYFDLDSLPPSHTDDFESVVDATANATRQTRRDRLPLLPGPNPNDLDRRSVDWSEVRPEWGLAGNAAFIVAPRSRTRGGSLDGRSFLHSYDYRSDEGFDVLEQIMTAPMVVANWINLQYYASTVDPLHFGSGNKTVHNVVGRFGILSGNGGDLMTGLPWQSVHDGTQYQHHPMRLLSVIEAPCEAIDNVIAKHDTVANLIRHGWLQLVASTETGFYRYTELGRWEAVLTLDTNPVDRPVCQDETPTN</sequence>
<dbReference type="PANTHER" id="PTHR38344">
    <property type="entry name" value="UPF0753 PROTEIN AQ_863"/>
    <property type="match status" value="1"/>
</dbReference>
<evidence type="ECO:0000256" key="1">
    <source>
        <dbReference type="ARBA" id="ARBA00022448"/>
    </source>
</evidence>
<feature type="binding site" evidence="6">
    <location>
        <position position="586"/>
    </location>
    <ligand>
        <name>Zn(2+)</name>
        <dbReference type="ChEBI" id="CHEBI:29105"/>
    </ligand>
</feature>
<dbReference type="PANTHER" id="PTHR38344:SF1">
    <property type="entry name" value="INORGANIC CARBON TRANSPORTER SUBUNIT DABA-RELATED"/>
    <property type="match status" value="1"/>
</dbReference>
<evidence type="ECO:0000256" key="7">
    <source>
        <dbReference type="SAM" id="MobiDB-lite"/>
    </source>
</evidence>
<proteinExistence type="inferred from homology"/>
<dbReference type="EMBL" id="JASZZN010000012">
    <property type="protein sequence ID" value="MDM4017118.1"/>
    <property type="molecule type" value="Genomic_DNA"/>
</dbReference>
<evidence type="ECO:0000256" key="5">
    <source>
        <dbReference type="ARBA" id="ARBA00023136"/>
    </source>
</evidence>
<feature type="region of interest" description="Disordered" evidence="7">
    <location>
        <begin position="1"/>
        <end position="25"/>
    </location>
</feature>
<comment type="function">
    <text evidence="6">Part of an energy-coupled inorganic carbon pump.</text>
</comment>
<keyword evidence="1 6" id="KW-0813">Transport</keyword>
<protein>
    <recommendedName>
        <fullName evidence="6">Probable inorganic carbon transporter subunit DabA</fullName>
    </recommendedName>
</protein>
<evidence type="ECO:0000256" key="4">
    <source>
        <dbReference type="ARBA" id="ARBA00022833"/>
    </source>
</evidence>
<comment type="subcellular location">
    <subcellularLocation>
        <location evidence="6">Cell membrane</location>
        <topology evidence="6">Peripheral membrane protein</topology>
    </subcellularLocation>
</comment>
<dbReference type="HAMAP" id="MF_01871">
    <property type="entry name" value="DabA"/>
    <property type="match status" value="1"/>
</dbReference>
<comment type="cofactor">
    <cofactor evidence="6">
        <name>Zn(2+)</name>
        <dbReference type="ChEBI" id="CHEBI:29105"/>
    </cofactor>
</comment>
<name>A0ABT7PKX5_9BACT</name>
<reference evidence="8 9" key="1">
    <citation type="submission" date="2023-06" db="EMBL/GenBank/DDBJ databases">
        <title>Roseiconus lacunae JC819 isolated from Gulf of Mannar region, Tamil Nadu.</title>
        <authorList>
            <person name="Pk S."/>
            <person name="Ch S."/>
            <person name="Ch V.R."/>
        </authorList>
    </citation>
    <scope>NUCLEOTIDE SEQUENCE [LARGE SCALE GENOMIC DNA]</scope>
    <source>
        <strain evidence="8 9">JC819</strain>
    </source>
</reference>
<dbReference type="Pfam" id="PF10070">
    <property type="entry name" value="DabA"/>
    <property type="match status" value="1"/>
</dbReference>
<keyword evidence="3 6" id="KW-0479">Metal-binding</keyword>
<evidence type="ECO:0000313" key="8">
    <source>
        <dbReference type="EMBL" id="MDM4017118.1"/>
    </source>
</evidence>
<dbReference type="InterPro" id="IPR018752">
    <property type="entry name" value="DabA"/>
</dbReference>
<comment type="subunit">
    <text evidence="6">Forms a complex with DabB.</text>
</comment>
<comment type="similarity">
    <text evidence="6">Belongs to the inorganic carbon transporter (TC 9.A.2) DabA family.</text>
</comment>
<evidence type="ECO:0000256" key="2">
    <source>
        <dbReference type="ARBA" id="ARBA00022475"/>
    </source>
</evidence>
<accession>A0ABT7PKX5</accession>
<evidence type="ECO:0000256" key="6">
    <source>
        <dbReference type="HAMAP-Rule" id="MF_01871"/>
    </source>
</evidence>